<evidence type="ECO:0000313" key="2">
    <source>
        <dbReference type="Proteomes" id="UP000245712"/>
    </source>
</evidence>
<proteinExistence type="predicted"/>
<name>A0ABX5K6R4_9BURK</name>
<dbReference type="RefSeq" id="WP_244315091.1">
    <property type="nucleotide sequence ID" value="NZ_QEOB01000042.1"/>
</dbReference>
<dbReference type="EMBL" id="QEOB01000042">
    <property type="protein sequence ID" value="PVX61219.1"/>
    <property type="molecule type" value="Genomic_DNA"/>
</dbReference>
<evidence type="ECO:0008006" key="3">
    <source>
        <dbReference type="Google" id="ProtNLM"/>
    </source>
</evidence>
<sequence length="208" mass="23656">MTTRCSHGTRLEEPCSKCASEGLQKITKAHTEKETLTVEVNIPQHEERKATALFEHSRKQLIEREGGRCFISGMTAEELGAPLEAHHHPIERCFADCTDWSRFANDCKAGHWGPHAQAFDWNRFFEGAKQMTIAAETPLHPDTHYLIPVDPYLFVDDMTVNGLLIGKRFHTMADSGIHTIPFPDWIAQKYEVEGYQFSPTEAIHHDEV</sequence>
<dbReference type="Proteomes" id="UP000245712">
    <property type="component" value="Unassembled WGS sequence"/>
</dbReference>
<accession>A0ABX5K6R4</accession>
<protein>
    <recommendedName>
        <fullName evidence="3">HNH endonuclease</fullName>
    </recommendedName>
</protein>
<gene>
    <name evidence="1" type="ORF">C7402_14210</name>
</gene>
<reference evidence="1 2" key="1">
    <citation type="submission" date="2018-05" db="EMBL/GenBank/DDBJ databases">
        <title>Genomic Encyclopedia of Type Strains, Phase IV (KMG-V): Genome sequencing to study the core and pangenomes of soil and plant-associated prokaryotes.</title>
        <authorList>
            <person name="Whitman W."/>
        </authorList>
    </citation>
    <scope>NUCLEOTIDE SEQUENCE [LARGE SCALE GENOMIC DNA]</scope>
    <source>
        <strain evidence="1 2">SCZa-39</strain>
    </source>
</reference>
<organism evidence="1 2">
    <name type="scientific">Paraburkholderia unamae</name>
    <dbReference type="NCBI Taxonomy" id="219649"/>
    <lineage>
        <taxon>Bacteria</taxon>
        <taxon>Pseudomonadati</taxon>
        <taxon>Pseudomonadota</taxon>
        <taxon>Betaproteobacteria</taxon>
        <taxon>Burkholderiales</taxon>
        <taxon>Burkholderiaceae</taxon>
        <taxon>Paraburkholderia</taxon>
    </lineage>
</organism>
<comment type="caution">
    <text evidence="1">The sequence shown here is derived from an EMBL/GenBank/DDBJ whole genome shotgun (WGS) entry which is preliminary data.</text>
</comment>
<evidence type="ECO:0000313" key="1">
    <source>
        <dbReference type="EMBL" id="PVX61219.1"/>
    </source>
</evidence>
<keyword evidence="2" id="KW-1185">Reference proteome</keyword>